<dbReference type="Pfam" id="PF17921">
    <property type="entry name" value="Integrase_H2C2"/>
    <property type="match status" value="1"/>
</dbReference>
<dbReference type="InParanoid" id="L7JZJ6"/>
<dbReference type="EMBL" id="JH993810">
    <property type="protein sequence ID" value="ELQ76859.1"/>
    <property type="molecule type" value="Genomic_DNA"/>
</dbReference>
<evidence type="ECO:0000259" key="1">
    <source>
        <dbReference type="Pfam" id="PF17921"/>
    </source>
</evidence>
<accession>L7JZJ6</accession>
<protein>
    <recommendedName>
        <fullName evidence="1">Integrase zinc-binding domain-containing protein</fullName>
    </recommendedName>
</protein>
<proteinExistence type="predicted"/>
<reference evidence="2 3" key="1">
    <citation type="journal article" date="2012" name="PLoS Pathog.">
        <title>The genome of the obligate intracellular parasite Trachipleistophora hominis: new insights into microsporidian genome dynamics and reductive evolution.</title>
        <authorList>
            <person name="Heinz E."/>
            <person name="Williams T.A."/>
            <person name="Nakjang S."/>
            <person name="Noel C.J."/>
            <person name="Swan D.C."/>
            <person name="Goldberg A.V."/>
            <person name="Harris S.R."/>
            <person name="Weinmaier T."/>
            <person name="Markert S."/>
            <person name="Becher D."/>
            <person name="Bernhardt J."/>
            <person name="Dagan T."/>
            <person name="Hacker C."/>
            <person name="Lucocq J.M."/>
            <person name="Schweder T."/>
            <person name="Rattei T."/>
            <person name="Hall N."/>
            <person name="Hirt R.P."/>
            <person name="Embley T.M."/>
        </authorList>
    </citation>
    <scope>NUCLEOTIDE SEQUENCE [LARGE SCALE GENOMIC DNA]</scope>
</reference>
<dbReference type="HOGENOM" id="CLU_2361223_0_0_1"/>
<evidence type="ECO:0000313" key="2">
    <source>
        <dbReference type="EMBL" id="ELQ76859.1"/>
    </source>
</evidence>
<dbReference type="VEuPathDB" id="MicrosporidiaDB:THOM_0146"/>
<dbReference type="Gene3D" id="1.10.340.70">
    <property type="match status" value="1"/>
</dbReference>
<dbReference type="AlphaFoldDB" id="L7JZJ6"/>
<gene>
    <name evidence="2" type="ORF">THOM_0146</name>
</gene>
<dbReference type="OrthoDB" id="425619at2759"/>
<feature type="domain" description="Integrase zinc-binding" evidence="1">
    <location>
        <begin position="39"/>
        <end position="88"/>
    </location>
</feature>
<keyword evidence="3" id="KW-1185">Reference proteome</keyword>
<name>L7JZJ6_TRAHO</name>
<organism evidence="2 3">
    <name type="scientific">Trachipleistophora hominis</name>
    <name type="common">Microsporidian parasite</name>
    <dbReference type="NCBI Taxonomy" id="72359"/>
    <lineage>
        <taxon>Eukaryota</taxon>
        <taxon>Fungi</taxon>
        <taxon>Fungi incertae sedis</taxon>
        <taxon>Microsporidia</taxon>
        <taxon>Pleistophoridae</taxon>
        <taxon>Trachipleistophora</taxon>
    </lineage>
</organism>
<dbReference type="Proteomes" id="UP000011185">
    <property type="component" value="Unassembled WGS sequence"/>
</dbReference>
<dbReference type="InterPro" id="IPR041588">
    <property type="entry name" value="Integrase_H2C2"/>
</dbReference>
<evidence type="ECO:0000313" key="3">
    <source>
        <dbReference type="Proteomes" id="UP000011185"/>
    </source>
</evidence>
<sequence>MKRYETINKKHLCTVYGKKYWRFDSGIIKEVPEKENTEKPIIEAYLKTNHRKLEPIYYELKERYYWLGMKRHITEIIKRYETCQWNNRKHTGEIKW</sequence>